<feature type="transmembrane region" description="Helical" evidence="3">
    <location>
        <begin position="20"/>
        <end position="39"/>
    </location>
</feature>
<feature type="domain" description="Exocyst complex subunit Exo70 C-terminal" evidence="4">
    <location>
        <begin position="320"/>
        <end position="664"/>
    </location>
</feature>
<feature type="transmembrane region" description="Helical" evidence="3">
    <location>
        <begin position="83"/>
        <end position="102"/>
    </location>
</feature>
<feature type="transmembrane region" description="Helical" evidence="3">
    <location>
        <begin position="691"/>
        <end position="713"/>
    </location>
</feature>
<name>A0A445C714_ARAHY</name>
<dbReference type="SUPFAM" id="SSF74788">
    <property type="entry name" value="Cullin repeat-like"/>
    <property type="match status" value="2"/>
</dbReference>
<dbReference type="Proteomes" id="UP000289738">
    <property type="component" value="Chromosome A07"/>
</dbReference>
<feature type="domain" description="Exocyst complex subunit Exo70 C-terminal" evidence="4">
    <location>
        <begin position="933"/>
        <end position="1277"/>
    </location>
</feature>
<accession>A0A445C714</accession>
<proteinExistence type="inferred from homology"/>
<comment type="caution">
    <text evidence="5">The sequence shown here is derived from an EMBL/GenBank/DDBJ whole genome shotgun (WGS) entry which is preliminary data.</text>
</comment>
<dbReference type="GO" id="GO:0006887">
    <property type="term" value="P:exocytosis"/>
    <property type="evidence" value="ECO:0007669"/>
    <property type="project" value="InterPro"/>
</dbReference>
<dbReference type="InterPro" id="IPR004140">
    <property type="entry name" value="Exo70"/>
</dbReference>
<comment type="similarity">
    <text evidence="1">Belongs to the EXO70 family.</text>
</comment>
<keyword evidence="3" id="KW-0472">Membrane</keyword>
<gene>
    <name evidence="5" type="ORF">Ahy_A07g032536</name>
</gene>
<dbReference type="PANTHER" id="PTHR12542">
    <property type="entry name" value="EXOCYST COMPLEX PROTEIN EXO70"/>
    <property type="match status" value="1"/>
</dbReference>
<keyword evidence="3" id="KW-0812">Transmembrane</keyword>
<dbReference type="GO" id="GO:0000145">
    <property type="term" value="C:exocyst"/>
    <property type="evidence" value="ECO:0007669"/>
    <property type="project" value="InterPro"/>
</dbReference>
<feature type="transmembrane region" description="Helical" evidence="3">
    <location>
        <begin position="51"/>
        <end position="71"/>
    </location>
</feature>
<evidence type="ECO:0000256" key="2">
    <source>
        <dbReference type="ARBA" id="ARBA00022448"/>
    </source>
</evidence>
<feature type="transmembrane region" description="Helical" evidence="3">
    <location>
        <begin position="719"/>
        <end position="738"/>
    </location>
</feature>
<dbReference type="InterPro" id="IPR016159">
    <property type="entry name" value="Cullin_repeat-like_dom_sf"/>
</dbReference>
<sequence>MTPLSVPIPSWLMHQMLWRFLGFASSIVGLLCYALSRSFNFLFGKWNLAKISIYIVFSLIICLATFFAKIWQHSASLRLRAHMTFLVLTVTSVYSFFFDKAATGDPDAYSIGSSASFAIMWFSLSRQIHCGFEVDMLYFFLGVLIIQLMKIRFLLSIVAICFSYFLIILRSSLDASTVTDSEYLELHDQNHVSIQVESDSQQSNIHRIIMTKLMDCVEALQKRKAALVQTIFEEYNNATNNTMLVTDYNFLIDTLPQGVVNDLHEAVKSAVAVGLVKECSDAYIDCWREFLEECLAILLELDTVKIDHPNTLPTPYFMVKRWAETCNVAFKILFPFERRLCDRVFFGLRSVSDVCFANICRESTTQLLNFADAFTSVSCSFDQIFIIVHIFPALCDLIPHLQTLFCDSLTMFLVNEAITIQNNLREAIEGRYTEVKNMIFRSKKAKFVFPNGGIHPLTMDVLAYVELFCEPFLQKYVQGSDRAGTSFSFSVEMVSMLKILERKLRIKSKNYKDPALCYFFMMINRRYIQNFVKRRHFVTHLCNDWVQNNTHKAEENLELYYKSSWNMVVDYLKLYNDESLVPAVPAESMKEKLILFNSHFRKICTLQSTWFVGKEQLRKEIITSVENMLLPAYGNFIGKFHNVLAADAYEYIEYGMFDIQARLNGLFRGKDMVPVSVRIPRWLMHPKLRRFVGVVSSIVGLLCYALSTSFNFLFGKWNLVKISIYIVFSFIICLATYFPKIHGGFEVDLLYFFLGVFIVQLMKIKILFGITGVCFSYFVIILRSSLNLTLEDEHFDPCDQNQVVVQVDSQQANDDCSFMMARLSACIERHQRRSYGIMDKILEQVREYGEAIDVPGKVIDHNLVFDALGPGAMEDLHDVAKSTMAAGFEKEFSHAYSNCRRQWLEMCILRLLKLREDRVIDPQTMPSMDYIISRWIIASDVALRILFPSERQICSRVFSGLHSAADACFGQICSEATIQLLKFAEAFVAISLPTCRMFQTFRVFLALNQLIPDFQTLFSDGPSMFLVNEAVTTRNKLREAITGSYMDMKNLIFRSKEAKLVLPSGGVHLITYNVMTYILFSRQSQRKLQQASLEYPMDAGTQSNNILLLQLLERKLRTNSKKYKDPALGYFFMVNNRSYIENKVKEWELGTFLGDHWGQNNTAKVKQNLELYYRSSWNKLLDYLNLDYYGESPAPEVAAEPMKNKLLLFNIHFMETCVAQSTWSVFDEQLREEIRTSIKNMLLPAYGNFIGTMRKVLGMNAYEYIKYRMFDIEARIDGLFYGSIMNQ</sequence>
<organism evidence="5 6">
    <name type="scientific">Arachis hypogaea</name>
    <name type="common">Peanut</name>
    <dbReference type="NCBI Taxonomy" id="3818"/>
    <lineage>
        <taxon>Eukaryota</taxon>
        <taxon>Viridiplantae</taxon>
        <taxon>Streptophyta</taxon>
        <taxon>Embryophyta</taxon>
        <taxon>Tracheophyta</taxon>
        <taxon>Spermatophyta</taxon>
        <taxon>Magnoliopsida</taxon>
        <taxon>eudicotyledons</taxon>
        <taxon>Gunneridae</taxon>
        <taxon>Pentapetalae</taxon>
        <taxon>rosids</taxon>
        <taxon>fabids</taxon>
        <taxon>Fabales</taxon>
        <taxon>Fabaceae</taxon>
        <taxon>Papilionoideae</taxon>
        <taxon>50 kb inversion clade</taxon>
        <taxon>dalbergioids sensu lato</taxon>
        <taxon>Dalbergieae</taxon>
        <taxon>Pterocarpus clade</taxon>
        <taxon>Arachis</taxon>
    </lineage>
</organism>
<evidence type="ECO:0000259" key="4">
    <source>
        <dbReference type="Pfam" id="PF03081"/>
    </source>
</evidence>
<dbReference type="EMBL" id="SDMP01000007">
    <property type="protein sequence ID" value="RYR46746.1"/>
    <property type="molecule type" value="Genomic_DNA"/>
</dbReference>
<dbReference type="InterPro" id="IPR046364">
    <property type="entry name" value="Exo70_C"/>
</dbReference>
<feature type="transmembrane region" description="Helical" evidence="3">
    <location>
        <begin position="108"/>
        <end position="124"/>
    </location>
</feature>
<evidence type="ECO:0000256" key="3">
    <source>
        <dbReference type="SAM" id="Phobius"/>
    </source>
</evidence>
<protein>
    <recommendedName>
        <fullName evidence="4">Exocyst complex subunit Exo70 C-terminal domain-containing protein</fullName>
    </recommendedName>
</protein>
<dbReference type="STRING" id="3818.A0A445C714"/>
<keyword evidence="3" id="KW-1133">Transmembrane helix</keyword>
<evidence type="ECO:0000313" key="6">
    <source>
        <dbReference type="Proteomes" id="UP000289738"/>
    </source>
</evidence>
<dbReference type="PANTHER" id="PTHR12542:SF180">
    <property type="entry name" value="EXOCYST SUBUNIT EXO70 FAMILY PROTEIN"/>
    <property type="match status" value="1"/>
</dbReference>
<feature type="transmembrane region" description="Helical" evidence="3">
    <location>
        <begin position="136"/>
        <end position="169"/>
    </location>
</feature>
<evidence type="ECO:0000313" key="5">
    <source>
        <dbReference type="EMBL" id="RYR46746.1"/>
    </source>
</evidence>
<keyword evidence="6" id="KW-1185">Reference proteome</keyword>
<dbReference type="Pfam" id="PF03081">
    <property type="entry name" value="Exo70_C"/>
    <property type="match status" value="2"/>
</dbReference>
<reference evidence="5 6" key="1">
    <citation type="submission" date="2019-01" db="EMBL/GenBank/DDBJ databases">
        <title>Sequencing of cultivated peanut Arachis hypogaea provides insights into genome evolution and oil improvement.</title>
        <authorList>
            <person name="Chen X."/>
        </authorList>
    </citation>
    <scope>NUCLEOTIDE SEQUENCE [LARGE SCALE GENOMIC DNA]</scope>
    <source>
        <strain evidence="6">cv. Fuhuasheng</strain>
        <tissue evidence="5">Leaves</tissue>
    </source>
</reference>
<evidence type="ECO:0000256" key="1">
    <source>
        <dbReference type="ARBA" id="ARBA00006756"/>
    </source>
</evidence>
<dbReference type="GO" id="GO:0005546">
    <property type="term" value="F:phosphatidylinositol-4,5-bisphosphate binding"/>
    <property type="evidence" value="ECO:0007669"/>
    <property type="project" value="InterPro"/>
</dbReference>
<dbReference type="Gene3D" id="1.20.1280.170">
    <property type="entry name" value="Exocyst complex component Exo70"/>
    <property type="match status" value="2"/>
</dbReference>
<keyword evidence="2" id="KW-0813">Transport</keyword>
<feature type="transmembrane region" description="Helical" evidence="3">
    <location>
        <begin position="1060"/>
        <end position="1080"/>
    </location>
</feature>
<feature type="transmembrane region" description="Helical" evidence="3">
    <location>
        <begin position="750"/>
        <end position="780"/>
    </location>
</feature>